<keyword evidence="4" id="KW-1185">Reference proteome</keyword>
<dbReference type="RefSeq" id="WP_210352519.1">
    <property type="nucleotide sequence ID" value="NZ_JAEQMU010000001.1"/>
</dbReference>
<name>A0ABW5L6R6_9SPHI</name>
<organism evidence="3 4">
    <name type="scientific">Sphingobacterium tabacisoli</name>
    <dbReference type="NCBI Taxonomy" id="2044855"/>
    <lineage>
        <taxon>Bacteria</taxon>
        <taxon>Pseudomonadati</taxon>
        <taxon>Bacteroidota</taxon>
        <taxon>Sphingobacteriia</taxon>
        <taxon>Sphingobacteriales</taxon>
        <taxon>Sphingobacteriaceae</taxon>
        <taxon>Sphingobacterium</taxon>
    </lineage>
</organism>
<evidence type="ECO:0000259" key="2">
    <source>
        <dbReference type="Pfam" id="PF13648"/>
    </source>
</evidence>
<evidence type="ECO:0000256" key="1">
    <source>
        <dbReference type="SAM" id="SignalP"/>
    </source>
</evidence>
<dbReference type="InterPro" id="IPR024311">
    <property type="entry name" value="Lipocalin-like"/>
</dbReference>
<feature type="chain" id="PRO_5045969355" evidence="1">
    <location>
        <begin position="21"/>
        <end position="164"/>
    </location>
</feature>
<dbReference type="Pfam" id="PF13648">
    <property type="entry name" value="Lipocalin_4"/>
    <property type="match status" value="1"/>
</dbReference>
<dbReference type="Proteomes" id="UP001597440">
    <property type="component" value="Unassembled WGS sequence"/>
</dbReference>
<accession>A0ABW5L6R6</accession>
<evidence type="ECO:0000313" key="3">
    <source>
        <dbReference type="EMBL" id="MFD2556419.1"/>
    </source>
</evidence>
<sequence length="164" mass="19152">MMYWRIVLLLLVACCTKVSAQEIDAARLIGVWKLERSGFVEEGTEVIKDFDACRLSRNFVFRSDNTVDYTYYEGNLDTCYVAEVETYQWKLERDTLVLESRGYFGYYLLQMEEKGNLRMEAVKEESTATGDEMLDKMLNTVHFDVYRKQSKPVNCADCRVVLKL</sequence>
<keyword evidence="1" id="KW-0732">Signal</keyword>
<comment type="caution">
    <text evidence="3">The sequence shown here is derived from an EMBL/GenBank/DDBJ whole genome shotgun (WGS) entry which is preliminary data.</text>
</comment>
<feature type="domain" description="Lipocalin-like" evidence="2">
    <location>
        <begin position="28"/>
        <end position="101"/>
    </location>
</feature>
<reference evidence="4" key="1">
    <citation type="journal article" date="2019" name="Int. J. Syst. Evol. Microbiol.">
        <title>The Global Catalogue of Microorganisms (GCM) 10K type strain sequencing project: providing services to taxonomists for standard genome sequencing and annotation.</title>
        <authorList>
            <consortium name="The Broad Institute Genomics Platform"/>
            <consortium name="The Broad Institute Genome Sequencing Center for Infectious Disease"/>
            <person name="Wu L."/>
            <person name="Ma J."/>
        </authorList>
    </citation>
    <scope>NUCLEOTIDE SEQUENCE [LARGE SCALE GENOMIC DNA]</scope>
    <source>
        <strain evidence="4">KCTC 52298</strain>
    </source>
</reference>
<evidence type="ECO:0000313" key="4">
    <source>
        <dbReference type="Proteomes" id="UP001597440"/>
    </source>
</evidence>
<feature type="signal peptide" evidence="1">
    <location>
        <begin position="1"/>
        <end position="20"/>
    </location>
</feature>
<protein>
    <submittedName>
        <fullName evidence="3">Lipocalin family protein</fullName>
    </submittedName>
</protein>
<gene>
    <name evidence="3" type="ORF">ACFSQW_18635</name>
</gene>
<proteinExistence type="predicted"/>
<dbReference type="EMBL" id="JBHULD010000018">
    <property type="protein sequence ID" value="MFD2556419.1"/>
    <property type="molecule type" value="Genomic_DNA"/>
</dbReference>